<feature type="coiled-coil region" evidence="8">
    <location>
        <begin position="2117"/>
        <end position="2144"/>
    </location>
</feature>
<evidence type="ECO:0000256" key="1">
    <source>
        <dbReference type="ARBA" id="ARBA00004245"/>
    </source>
</evidence>
<dbReference type="PROSITE" id="PS50067">
    <property type="entry name" value="KINESIN_MOTOR_2"/>
    <property type="match status" value="1"/>
</dbReference>
<dbReference type="SUPFAM" id="SSF52540">
    <property type="entry name" value="P-loop containing nucleoside triphosphate hydrolases"/>
    <property type="match status" value="1"/>
</dbReference>
<dbReference type="OMA" id="ENECFSA"/>
<feature type="binding site" evidence="7">
    <location>
        <begin position="83"/>
        <end position="90"/>
    </location>
    <ligand>
        <name>ATP</name>
        <dbReference type="ChEBI" id="CHEBI:30616"/>
    </ligand>
</feature>
<dbReference type="PANTHER" id="PTHR47968:SF75">
    <property type="entry name" value="CENTROMERE-ASSOCIATED PROTEIN E"/>
    <property type="match status" value="1"/>
</dbReference>
<dbReference type="VEuPathDB" id="VectorBase:ASIS019209"/>
<dbReference type="EMBL" id="ATLV01001350">
    <property type="status" value="NOT_ANNOTATED_CDS"/>
    <property type="molecule type" value="Genomic_DNA"/>
</dbReference>
<comment type="subcellular location">
    <subcellularLocation>
        <location evidence="1">Cytoplasm</location>
        <location evidence="1">Cytoskeleton</location>
    </subcellularLocation>
</comment>
<dbReference type="EMBL" id="KE523960">
    <property type="protein sequence ID" value="KFB34822.1"/>
    <property type="molecule type" value="Genomic_DNA"/>
</dbReference>
<comment type="similarity">
    <text evidence="7">Belongs to the TRAFAC class myosin-kinesin ATPase superfamily. Kinesin family.</text>
</comment>
<dbReference type="STRING" id="74873.A0A084VA28"/>
<dbReference type="Gene3D" id="1.20.120.330">
    <property type="entry name" value="Nucleotidyltransferases domain 2"/>
    <property type="match status" value="1"/>
</dbReference>
<evidence type="ECO:0000256" key="4">
    <source>
        <dbReference type="ARBA" id="ARBA00023054"/>
    </source>
</evidence>
<proteinExistence type="inferred from homology"/>
<keyword evidence="3 7" id="KW-0067">ATP-binding</keyword>
<protein>
    <submittedName>
        <fullName evidence="11">AGAP006472-PA-like protein</fullName>
    </submittedName>
</protein>
<feature type="coiled-coil region" evidence="8">
    <location>
        <begin position="820"/>
        <end position="1372"/>
    </location>
</feature>
<evidence type="ECO:0000256" key="8">
    <source>
        <dbReference type="SAM" id="Coils"/>
    </source>
</evidence>
<dbReference type="GO" id="GO:0005874">
    <property type="term" value="C:microtubule"/>
    <property type="evidence" value="ECO:0007669"/>
    <property type="project" value="TreeGrafter"/>
</dbReference>
<evidence type="ECO:0000256" key="7">
    <source>
        <dbReference type="PROSITE-ProRule" id="PRU00283"/>
    </source>
</evidence>
<gene>
    <name evidence="11" type="ORF">ZHAS_00000287</name>
</gene>
<keyword evidence="6" id="KW-0963">Cytoplasm</keyword>
<organism evidence="12 13">
    <name type="scientific">Anopheles sinensis</name>
    <name type="common">Mosquito</name>
    <dbReference type="NCBI Taxonomy" id="74873"/>
    <lineage>
        <taxon>Eukaryota</taxon>
        <taxon>Metazoa</taxon>
        <taxon>Ecdysozoa</taxon>
        <taxon>Arthropoda</taxon>
        <taxon>Hexapoda</taxon>
        <taxon>Insecta</taxon>
        <taxon>Pterygota</taxon>
        <taxon>Neoptera</taxon>
        <taxon>Endopterygota</taxon>
        <taxon>Diptera</taxon>
        <taxon>Nematocera</taxon>
        <taxon>Culicoidea</taxon>
        <taxon>Culicidae</taxon>
        <taxon>Anophelinae</taxon>
        <taxon>Anopheles</taxon>
    </lineage>
</organism>
<dbReference type="InterPro" id="IPR027417">
    <property type="entry name" value="P-loop_NTPase"/>
</dbReference>
<dbReference type="PANTHER" id="PTHR47968">
    <property type="entry name" value="CENTROMERE PROTEIN E"/>
    <property type="match status" value="1"/>
</dbReference>
<keyword evidence="2 7" id="KW-0547">Nucleotide-binding</keyword>
<accession>A0A084VA28</accession>
<evidence type="ECO:0000313" key="11">
    <source>
        <dbReference type="EMBL" id="KFB34822.1"/>
    </source>
</evidence>
<feature type="coiled-coil region" evidence="8">
    <location>
        <begin position="2017"/>
        <end position="2058"/>
    </location>
</feature>
<feature type="region of interest" description="Disordered" evidence="9">
    <location>
        <begin position="530"/>
        <end position="549"/>
    </location>
</feature>
<dbReference type="InterPro" id="IPR027640">
    <property type="entry name" value="Kinesin-like_fam"/>
</dbReference>
<dbReference type="PRINTS" id="PR00380">
    <property type="entry name" value="KINESINHEAVY"/>
</dbReference>
<feature type="region of interest" description="Disordered" evidence="9">
    <location>
        <begin position="1944"/>
        <end position="1965"/>
    </location>
</feature>
<feature type="domain" description="Kinesin motor" evidence="10">
    <location>
        <begin position="4"/>
        <end position="322"/>
    </location>
</feature>
<evidence type="ECO:0000256" key="6">
    <source>
        <dbReference type="ARBA" id="ARBA00023212"/>
    </source>
</evidence>
<dbReference type="EnsemblMetazoa" id="ASIC000287-RA">
    <property type="protein sequence ID" value="ASIC000287-PA"/>
    <property type="gene ID" value="ASIC000287"/>
</dbReference>
<dbReference type="VEuPathDB" id="VectorBase:ASIC000287"/>
<dbReference type="GO" id="GO:0008017">
    <property type="term" value="F:microtubule binding"/>
    <property type="evidence" value="ECO:0007669"/>
    <property type="project" value="InterPro"/>
</dbReference>
<evidence type="ECO:0000256" key="9">
    <source>
        <dbReference type="SAM" id="MobiDB-lite"/>
    </source>
</evidence>
<evidence type="ECO:0000256" key="2">
    <source>
        <dbReference type="ARBA" id="ARBA00022741"/>
    </source>
</evidence>
<name>A0A084VA28_ANOSI</name>
<reference evidence="12" key="2">
    <citation type="submission" date="2020-05" db="UniProtKB">
        <authorList>
            <consortium name="EnsemblMetazoa"/>
        </authorList>
    </citation>
    <scope>IDENTIFICATION</scope>
</reference>
<evidence type="ECO:0000256" key="5">
    <source>
        <dbReference type="ARBA" id="ARBA00023175"/>
    </source>
</evidence>
<dbReference type="Pfam" id="PF00225">
    <property type="entry name" value="Kinesin"/>
    <property type="match status" value="1"/>
</dbReference>
<keyword evidence="6" id="KW-0206">Cytoskeleton</keyword>
<evidence type="ECO:0000313" key="12">
    <source>
        <dbReference type="EnsemblMetazoa" id="ASIC000287-PA"/>
    </source>
</evidence>
<dbReference type="GO" id="GO:0005524">
    <property type="term" value="F:ATP binding"/>
    <property type="evidence" value="ECO:0007669"/>
    <property type="project" value="UniProtKB-UniRule"/>
</dbReference>
<sequence length="2250" mass="259824">MSDNVKVSIKVRPLIKREKDSKLTSQWRVKGNTITHIDGTYDRFVFDHIFDETASSKDLFNTVCRPVILSALNGINGTIFAYGQTSSGKTYTMIGDEEEPGVVPLTATEIFEEIKKIKERQFLIRVGFIEIYNEKIHDLLNTCNTNMKIVENQNGDVTVNSSEKIINSAEQILMYMDKGNKARKIGETNMNERSSRSHTIFRIMIESRMIGGESDNEAVQIGIINLVDLAGSERADQTGATGSRFKEGVCINRSLLSLSCVIQKLSENPDKQFINYRDSKLTRILQASLGGNAVTSMICNITPAAIEETYYTLCFANRAKNIRNKPKVNEILSDAALMKRLEREIQRLQNELRSEQNKNSQINLVELQNAITLRTNQIINSNQVLGTNNDHARRRTWCPSTSEIPRLARPTSSIPSVTATLMGPPPSKLLVPNGMTPNIAIRTIPADGCETPQANGFQATLALMGEDYDQIPYRNLLDNRDLLARQMRSVSPVGNGLLNPFSADEFVPGEQISFGHSSLSPLSSMAREMHTPKSLRRTRRSSTGDSPPFFDYEKRCRELEQELIELQEFTKLEKTVELDYLKQELSKRDDSLAGLREDIEEKEQRIEQCSQLELELKDQQARVSKAESELLQAAKERQAAVRQAELHSNQLTGVEFEYERFRQRSEAREKELIESLQEARGSSGGTVTPNNADGFRVDQKREEMKRLEMQNYEFSLQLEECNKQIEQLKASYLEQHRKLEQVKQTVLQHHHHPVQSVVATGGKGDVVATHSLVQSLRKLLLSGEQDIGNVETTTTEAHNNDHSTIDHDPNATTLGDAQTVQELVKIIETLEQNLQASEEEKNSNGTMLDEVKRQLDGKIATIAQLEKQLKGLKEKFEAQTSEYDEMSTQLMDQMQESEELRKEFEALQIKHNTVQSEAETHQADFSKQIAVLKETLERVTNEKEELNRIGETLRVEIVTLKKALEEKVTLVDTLEKEKRTLTTKCDEVTKSLGEANSRTEKMLLEIDDLKVKLENEANSKDGLEKTFAEQTKDLSCVIEKQRAEMEALTKENTRLADEMQLLQKNAQENARDQIDPKVMENLVHQKEDLQKQLDTLREKMETCQKELHAAETERDRQIQLFSQEKESFERANGELRREIDRLVELIAQAKDDHQQVSDRDRCALKEELDLARQTYDTQERRVNELQQEVESYRTELQTIQKEYTTLMEREKVGKETYDEAQRKYEQEIELSRETIDQLKKQMASISEQEANGREAMEKAQLAQKTMEERIAELEQEVQRHVKDLEAARTEHSALVESHNEERESFENVRRKLMEDIELSKKTIESLTEEKQHLLERHSGEHQKEQETLAKQAEELRKGNDCLEQRLKEKEEDICKYIVALETAQKEKDELIEQQTLGSKMAQDAQQLAMDEINQLKSTLGRLEEEKKFLENERAERSAEQQTLEQQLNELRQGRDALALQVDEREQEILRYITELETLRAEQIRLVEQQNGKCKELEARNGSLVKELDSLQQTVDQLLTENESLLKEQLEGEESLKQRLASEVEELEKLRSCRDESERLVAQLERDLATVRAELEMVRRELLAEKQRHDDSEQSKDARIRSMTEEIETQKCAIVALEDEKRRLLEAEERLVKQLEENNRRTLELEVKQQEMESFREELRKENNDLTVAVQELSGKLVNLEEQMDGNEAAQRKTIDTLVREKQAHEDAAHKHEQEAISLRQQLEEALVQLSDLQQRHETTEKELQDVRVALEESTTVRGRLEADITESSSVRDVLERELRELKTALENLDSKLESERYEQERRTSANLRRELDEKQKELESFMATGRPSLGDGRVVQALRRENEDLLKQLNEARQIDGLKGKQLQERIDELQRLETEIARMRDEMATMRHESSFNEKEEQITQLRRKVTEVEKVREETVHQKRSLERAYDQLRFKHQTLAKEVDELRRTTDKERKSRRQSTHDDRRGLIFNSKEVATMTDPTSTNCGCLEMDAQIKELRNKLTLKDCQLNTQKLISSANPLKNEITEMRRKMDEQNREKVQVEQELREVLAELDRERKDRKRHCTQCMRHSRQQNARCDKAVQAYHPEEKPTTKPAVSVSIVSTTRSPGRNGATMETVAALQSRCDEQQVQYEKLMEKYQTMKQLCRIRNEKIMSLGQSIAEKENESTNVSRNMEKECMQLKQQLKEAESRCAQIHRQTVGRAASNKSDIGVQTEADPETEMYRAKYERYRALCQRLIDDGKAQRSAAVVQ</sequence>
<evidence type="ECO:0000313" key="13">
    <source>
        <dbReference type="Proteomes" id="UP000030765"/>
    </source>
</evidence>
<dbReference type="Proteomes" id="UP000030765">
    <property type="component" value="Unassembled WGS sequence"/>
</dbReference>
<dbReference type="VEuPathDB" id="VectorBase:ASIS019962"/>
<evidence type="ECO:0000259" key="10">
    <source>
        <dbReference type="PROSITE" id="PS50067"/>
    </source>
</evidence>
<reference evidence="11 13" key="1">
    <citation type="journal article" date="2014" name="BMC Genomics">
        <title>Genome sequence of Anopheles sinensis provides insight into genetics basis of mosquito competence for malaria parasites.</title>
        <authorList>
            <person name="Zhou D."/>
            <person name="Zhang D."/>
            <person name="Ding G."/>
            <person name="Shi L."/>
            <person name="Hou Q."/>
            <person name="Ye Y."/>
            <person name="Xu Y."/>
            <person name="Zhou H."/>
            <person name="Xiong C."/>
            <person name="Li S."/>
            <person name="Yu J."/>
            <person name="Hong S."/>
            <person name="Yu X."/>
            <person name="Zou P."/>
            <person name="Chen C."/>
            <person name="Chang X."/>
            <person name="Wang W."/>
            <person name="Lv Y."/>
            <person name="Sun Y."/>
            <person name="Ma L."/>
            <person name="Shen B."/>
            <person name="Zhu C."/>
        </authorList>
    </citation>
    <scope>NUCLEOTIDE SEQUENCE [LARGE SCALE GENOMIC DNA]</scope>
</reference>
<dbReference type="GO" id="GO:0003777">
    <property type="term" value="F:microtubule motor activity"/>
    <property type="evidence" value="ECO:0007669"/>
    <property type="project" value="InterPro"/>
</dbReference>
<feature type="coiled-coil region" evidence="8">
    <location>
        <begin position="331"/>
        <end position="365"/>
    </location>
</feature>
<dbReference type="Gene3D" id="1.10.287.1490">
    <property type="match status" value="1"/>
</dbReference>
<dbReference type="GO" id="GO:0007018">
    <property type="term" value="P:microtubule-based movement"/>
    <property type="evidence" value="ECO:0007669"/>
    <property type="project" value="InterPro"/>
</dbReference>
<feature type="coiled-coil region" evidence="8">
    <location>
        <begin position="2170"/>
        <end position="2197"/>
    </location>
</feature>
<feature type="coiled-coil region" evidence="8">
    <location>
        <begin position="585"/>
        <end position="643"/>
    </location>
</feature>
<keyword evidence="13" id="KW-1185">Reference proteome</keyword>
<feature type="coiled-coil region" evidence="8">
    <location>
        <begin position="718"/>
        <end position="745"/>
    </location>
</feature>
<dbReference type="InterPro" id="IPR036961">
    <property type="entry name" value="Kinesin_motor_dom_sf"/>
</dbReference>
<dbReference type="GO" id="GO:0000278">
    <property type="term" value="P:mitotic cell cycle"/>
    <property type="evidence" value="ECO:0007669"/>
    <property type="project" value="TreeGrafter"/>
</dbReference>
<evidence type="ECO:0000256" key="3">
    <source>
        <dbReference type="ARBA" id="ARBA00022840"/>
    </source>
</evidence>
<dbReference type="FunFam" id="3.40.850.10:FF:000093">
    <property type="entry name" value="CENP-meta, isoform C"/>
    <property type="match status" value="1"/>
</dbReference>
<keyword evidence="4 8" id="KW-0175">Coiled coil</keyword>
<keyword evidence="5 7" id="KW-0505">Motor protein</keyword>
<dbReference type="OrthoDB" id="7741291at2759"/>
<dbReference type="SMART" id="SM00129">
    <property type="entry name" value="KISc"/>
    <property type="match status" value="1"/>
</dbReference>
<dbReference type="InterPro" id="IPR001752">
    <property type="entry name" value="Kinesin_motor_dom"/>
</dbReference>
<dbReference type="Gene3D" id="3.40.850.10">
    <property type="entry name" value="Kinesin motor domain"/>
    <property type="match status" value="1"/>
</dbReference>